<dbReference type="InterPro" id="IPR054722">
    <property type="entry name" value="PolX-like_BBD"/>
</dbReference>
<evidence type="ECO:0000256" key="12">
    <source>
        <dbReference type="ARBA" id="ARBA00022723"/>
    </source>
</evidence>
<keyword evidence="16" id="KW-0378">Hydrolase</keyword>
<evidence type="ECO:0000256" key="26">
    <source>
        <dbReference type="ARBA" id="ARBA00023242"/>
    </source>
</evidence>
<keyword evidence="8" id="KW-0645">Protease</keyword>
<gene>
    <name evidence="36" type="ORF">TRICI_003700</name>
</gene>
<comment type="subcellular location">
    <subcellularLocation>
        <location evidence="4">Cytoplasm</location>
    </subcellularLocation>
    <subcellularLocation>
        <location evidence="3">Nucleus</location>
    </subcellularLocation>
</comment>
<evidence type="ECO:0000256" key="4">
    <source>
        <dbReference type="ARBA" id="ARBA00004496"/>
    </source>
</evidence>
<dbReference type="Pfam" id="PF00098">
    <property type="entry name" value="zf-CCHC"/>
    <property type="match status" value="1"/>
</dbReference>
<keyword evidence="14" id="KW-0064">Aspartyl protease</keyword>
<evidence type="ECO:0000256" key="25">
    <source>
        <dbReference type="ARBA" id="ARBA00023172"/>
    </source>
</evidence>
<evidence type="ECO:0000313" key="36">
    <source>
        <dbReference type="EMBL" id="KAA8911816.1"/>
    </source>
</evidence>
<evidence type="ECO:0000256" key="28">
    <source>
        <dbReference type="ARBA" id="ARBA00025590"/>
    </source>
</evidence>
<evidence type="ECO:0000256" key="20">
    <source>
        <dbReference type="ARBA" id="ARBA00022908"/>
    </source>
</evidence>
<dbReference type="InterPro" id="IPR039537">
    <property type="entry name" value="Retrotran_Ty1/copia-like"/>
</dbReference>
<dbReference type="Gene3D" id="4.10.60.10">
    <property type="entry name" value="Zinc finger, CCHC-type"/>
    <property type="match status" value="1"/>
</dbReference>
<dbReference type="Pfam" id="PF22936">
    <property type="entry name" value="Pol_BBD"/>
    <property type="match status" value="1"/>
</dbReference>
<keyword evidence="37" id="KW-1185">Reference proteome</keyword>
<evidence type="ECO:0000256" key="15">
    <source>
        <dbReference type="ARBA" id="ARBA00022759"/>
    </source>
</evidence>
<comment type="catalytic activity">
    <reaction evidence="30">
        <text>DNA(n) + a 2'-deoxyribonucleoside 5'-triphosphate = DNA(n+1) + diphosphate</text>
        <dbReference type="Rhea" id="RHEA:22508"/>
        <dbReference type="Rhea" id="RHEA-COMP:17339"/>
        <dbReference type="Rhea" id="RHEA-COMP:17340"/>
        <dbReference type="ChEBI" id="CHEBI:33019"/>
        <dbReference type="ChEBI" id="CHEBI:61560"/>
        <dbReference type="ChEBI" id="CHEBI:173112"/>
        <dbReference type="EC" id="2.7.7.49"/>
    </reaction>
</comment>
<feature type="region of interest" description="Disordered" evidence="33">
    <location>
        <begin position="762"/>
        <end position="822"/>
    </location>
</feature>
<dbReference type="PROSITE" id="PS50158">
    <property type="entry name" value="ZF_CCHC"/>
    <property type="match status" value="1"/>
</dbReference>
<dbReference type="Gene3D" id="3.30.420.10">
    <property type="entry name" value="Ribonuclease H-like superfamily/Ribonuclease H"/>
    <property type="match status" value="1"/>
</dbReference>
<evidence type="ECO:0000256" key="29">
    <source>
        <dbReference type="ARBA" id="ARBA00025615"/>
    </source>
</evidence>
<feature type="region of interest" description="Disordered" evidence="33">
    <location>
        <begin position="897"/>
        <end position="916"/>
    </location>
</feature>
<feature type="domain" description="CCHC-type" evidence="34">
    <location>
        <begin position="267"/>
        <end position="283"/>
    </location>
</feature>
<evidence type="ECO:0000259" key="35">
    <source>
        <dbReference type="PROSITE" id="PS50994"/>
    </source>
</evidence>
<evidence type="ECO:0000256" key="24">
    <source>
        <dbReference type="ARBA" id="ARBA00023125"/>
    </source>
</evidence>
<evidence type="ECO:0000256" key="1">
    <source>
        <dbReference type="ARBA" id="ARBA00000077"/>
    </source>
</evidence>
<keyword evidence="32" id="KW-0863">Zinc-finger</keyword>
<dbReference type="GO" id="GO:0005524">
    <property type="term" value="F:ATP binding"/>
    <property type="evidence" value="ECO:0007669"/>
    <property type="project" value="UniProtKB-KW"/>
</dbReference>
<evidence type="ECO:0000256" key="10">
    <source>
        <dbReference type="ARBA" id="ARBA00022695"/>
    </source>
</evidence>
<evidence type="ECO:0000256" key="6">
    <source>
        <dbReference type="ARBA" id="ARBA00022578"/>
    </source>
</evidence>
<evidence type="ECO:0000256" key="9">
    <source>
        <dbReference type="ARBA" id="ARBA00022679"/>
    </source>
</evidence>
<keyword evidence="17" id="KW-0067">ATP-binding</keyword>
<evidence type="ECO:0000313" key="37">
    <source>
        <dbReference type="Proteomes" id="UP000761534"/>
    </source>
</evidence>
<dbReference type="GO" id="GO:0004190">
    <property type="term" value="F:aspartic-type endopeptidase activity"/>
    <property type="evidence" value="ECO:0007669"/>
    <property type="project" value="UniProtKB-KW"/>
</dbReference>
<keyword evidence="22" id="KW-0239">DNA-directed DNA polymerase</keyword>
<comment type="catalytic activity">
    <reaction evidence="31">
        <text>DNA(n) + a 2'-deoxyribonucleoside 5'-triphosphate = DNA(n+1) + diphosphate</text>
        <dbReference type="Rhea" id="RHEA:22508"/>
        <dbReference type="Rhea" id="RHEA-COMP:17339"/>
        <dbReference type="Rhea" id="RHEA-COMP:17340"/>
        <dbReference type="ChEBI" id="CHEBI:33019"/>
        <dbReference type="ChEBI" id="CHEBI:61560"/>
        <dbReference type="ChEBI" id="CHEBI:173112"/>
        <dbReference type="EC" id="2.7.7.7"/>
    </reaction>
</comment>
<keyword evidence="32" id="KW-0862">Zinc</keyword>
<dbReference type="InterPro" id="IPR001878">
    <property type="entry name" value="Znf_CCHC"/>
</dbReference>
<keyword evidence="11" id="KW-0540">Nuclease</keyword>
<keyword evidence="25" id="KW-0233">DNA recombination</keyword>
<dbReference type="PROSITE" id="PS50994">
    <property type="entry name" value="INTEGRASE"/>
    <property type="match status" value="1"/>
</dbReference>
<dbReference type="InterPro" id="IPR001584">
    <property type="entry name" value="Integrase_cat-core"/>
</dbReference>
<evidence type="ECO:0000256" key="11">
    <source>
        <dbReference type="ARBA" id="ARBA00022722"/>
    </source>
</evidence>
<dbReference type="PANTHER" id="PTHR42648">
    <property type="entry name" value="TRANSPOSASE, PUTATIVE-RELATED"/>
    <property type="match status" value="1"/>
</dbReference>
<dbReference type="GO" id="GO:0003677">
    <property type="term" value="F:DNA binding"/>
    <property type="evidence" value="ECO:0007669"/>
    <property type="project" value="UniProtKB-KW"/>
</dbReference>
<organism evidence="36 37">
    <name type="scientific">Trichomonascus ciferrii</name>
    <dbReference type="NCBI Taxonomy" id="44093"/>
    <lineage>
        <taxon>Eukaryota</taxon>
        <taxon>Fungi</taxon>
        <taxon>Dikarya</taxon>
        <taxon>Ascomycota</taxon>
        <taxon>Saccharomycotina</taxon>
        <taxon>Dipodascomycetes</taxon>
        <taxon>Dipodascales</taxon>
        <taxon>Trichomonascaceae</taxon>
        <taxon>Trichomonascus</taxon>
        <taxon>Trichomonascus ciferrii complex</taxon>
    </lineage>
</organism>
<dbReference type="GO" id="GO:0003964">
    <property type="term" value="F:RNA-directed DNA polymerase activity"/>
    <property type="evidence" value="ECO:0007669"/>
    <property type="project" value="UniProtKB-KW"/>
</dbReference>
<dbReference type="EMBL" id="SWFS01000271">
    <property type="protein sequence ID" value="KAA8911816.1"/>
    <property type="molecule type" value="Genomic_DNA"/>
</dbReference>
<name>A0A642V4E0_9ASCO</name>
<accession>A0A642V4E0</accession>
<keyword evidence="10" id="KW-0548">Nucleotidyltransferase</keyword>
<evidence type="ECO:0000256" key="13">
    <source>
        <dbReference type="ARBA" id="ARBA00022741"/>
    </source>
</evidence>
<keyword evidence="19" id="KW-0694">RNA-binding</keyword>
<evidence type="ECO:0000256" key="17">
    <source>
        <dbReference type="ARBA" id="ARBA00022840"/>
    </source>
</evidence>
<dbReference type="Proteomes" id="UP000761534">
    <property type="component" value="Unassembled WGS sequence"/>
</dbReference>
<evidence type="ECO:0000256" key="2">
    <source>
        <dbReference type="ARBA" id="ARBA00002180"/>
    </source>
</evidence>
<dbReference type="GO" id="GO:0003887">
    <property type="term" value="F:DNA-directed DNA polymerase activity"/>
    <property type="evidence" value="ECO:0007669"/>
    <property type="project" value="UniProtKB-KW"/>
</dbReference>
<dbReference type="SMART" id="SM00343">
    <property type="entry name" value="ZnF_C2HC"/>
    <property type="match status" value="1"/>
</dbReference>
<dbReference type="InterPro" id="IPR036875">
    <property type="entry name" value="Znf_CCHC_sf"/>
</dbReference>
<comment type="function">
    <text evidence="29">Integrase (IN) targets the VLP to the nucleus, where a subparticle preintegration complex (PIC) containing at least integrase and the newly synthesized dsDNA copy of the retrotransposon must transit the nuclear membrane. Once in the nucleus, integrase performs the integration of the dsDNA into the host genome.</text>
</comment>
<keyword evidence="24" id="KW-0238">DNA-binding</keyword>
<keyword evidence="13" id="KW-0547">Nucleotide-binding</keyword>
<keyword evidence="26" id="KW-0539">Nucleus</keyword>
<evidence type="ECO:0000256" key="23">
    <source>
        <dbReference type="ARBA" id="ARBA00023113"/>
    </source>
</evidence>
<dbReference type="GO" id="GO:0005737">
    <property type="term" value="C:cytoplasm"/>
    <property type="evidence" value="ECO:0007669"/>
    <property type="project" value="UniProtKB-SubCell"/>
</dbReference>
<dbReference type="GO" id="GO:0032196">
    <property type="term" value="P:transposition"/>
    <property type="evidence" value="ECO:0007669"/>
    <property type="project" value="UniProtKB-KW"/>
</dbReference>
<comment type="function">
    <text evidence="2">The aspartyl protease (PR) mediates the proteolytic cleavages of the Gag and Gag-Pol polyproteins after assembly of the VLP.</text>
</comment>
<feature type="domain" description="Integrase catalytic" evidence="35">
    <location>
        <begin position="484"/>
        <end position="652"/>
    </location>
</feature>
<evidence type="ECO:0000256" key="14">
    <source>
        <dbReference type="ARBA" id="ARBA00022750"/>
    </source>
</evidence>
<dbReference type="OrthoDB" id="5423336at2759"/>
<feature type="region of interest" description="Disordered" evidence="33">
    <location>
        <begin position="851"/>
        <end position="881"/>
    </location>
</feature>
<dbReference type="InterPro" id="IPR013103">
    <property type="entry name" value="RVT_2"/>
</dbReference>
<feature type="compositionally biased region" description="Basic and acidic residues" evidence="33">
    <location>
        <begin position="852"/>
        <end position="870"/>
    </location>
</feature>
<feature type="region of interest" description="Disordered" evidence="33">
    <location>
        <begin position="966"/>
        <end position="985"/>
    </location>
</feature>
<dbReference type="SUPFAM" id="SSF57756">
    <property type="entry name" value="Retrovirus zinc finger-like domains"/>
    <property type="match status" value="1"/>
</dbReference>
<evidence type="ECO:0000256" key="19">
    <source>
        <dbReference type="ARBA" id="ARBA00022884"/>
    </source>
</evidence>
<evidence type="ECO:0000256" key="16">
    <source>
        <dbReference type="ARBA" id="ARBA00022801"/>
    </source>
</evidence>
<evidence type="ECO:0000259" key="34">
    <source>
        <dbReference type="PROSITE" id="PS50158"/>
    </source>
</evidence>
<dbReference type="GO" id="GO:0006508">
    <property type="term" value="P:proteolysis"/>
    <property type="evidence" value="ECO:0007669"/>
    <property type="project" value="UniProtKB-KW"/>
</dbReference>
<reference evidence="36" key="1">
    <citation type="journal article" date="2019" name="G3 (Bethesda)">
        <title>Genome Assemblies of Two Rare Opportunistic Yeast Pathogens: Diutina rugosa (syn. Candida rugosa) and Trichomonascus ciferrii (syn. Candida ciferrii).</title>
        <authorList>
            <person name="Mixao V."/>
            <person name="Saus E."/>
            <person name="Hansen A.P."/>
            <person name="Lass-Florl C."/>
            <person name="Gabaldon T."/>
        </authorList>
    </citation>
    <scope>NUCLEOTIDE SEQUENCE</scope>
    <source>
        <strain evidence="36">CBS 4856</strain>
    </source>
</reference>
<keyword evidence="6" id="KW-0815">Transposition</keyword>
<feature type="compositionally biased region" description="Basic and acidic residues" evidence="33">
    <location>
        <begin position="792"/>
        <end position="804"/>
    </location>
</feature>
<dbReference type="SUPFAM" id="SSF53098">
    <property type="entry name" value="Ribonuclease H-like"/>
    <property type="match status" value="1"/>
</dbReference>
<dbReference type="Pfam" id="PF07727">
    <property type="entry name" value="RVT_2"/>
    <property type="match status" value="1"/>
</dbReference>
<keyword evidence="21" id="KW-0695">RNA-directed DNA polymerase</keyword>
<keyword evidence="5" id="KW-0963">Cytoplasm</keyword>
<evidence type="ECO:0000256" key="30">
    <source>
        <dbReference type="ARBA" id="ARBA00048173"/>
    </source>
</evidence>
<evidence type="ECO:0000256" key="3">
    <source>
        <dbReference type="ARBA" id="ARBA00004123"/>
    </source>
</evidence>
<keyword evidence="7" id="KW-1188">Viral release from host cell</keyword>
<dbReference type="InterPro" id="IPR012337">
    <property type="entry name" value="RNaseH-like_sf"/>
</dbReference>
<feature type="compositionally biased region" description="Basic and acidic residues" evidence="33">
    <location>
        <begin position="812"/>
        <end position="822"/>
    </location>
</feature>
<dbReference type="GO" id="GO:0005634">
    <property type="term" value="C:nucleus"/>
    <property type="evidence" value="ECO:0007669"/>
    <property type="project" value="UniProtKB-SubCell"/>
</dbReference>
<evidence type="ECO:0000256" key="8">
    <source>
        <dbReference type="ARBA" id="ARBA00022670"/>
    </source>
</evidence>
<dbReference type="GO" id="GO:0006310">
    <property type="term" value="P:DNA recombination"/>
    <property type="evidence" value="ECO:0007669"/>
    <property type="project" value="UniProtKB-KW"/>
</dbReference>
<evidence type="ECO:0000256" key="5">
    <source>
        <dbReference type="ARBA" id="ARBA00022490"/>
    </source>
</evidence>
<keyword evidence="20" id="KW-0229">DNA integration</keyword>
<dbReference type="GO" id="GO:0003723">
    <property type="term" value="F:RNA binding"/>
    <property type="evidence" value="ECO:0007669"/>
    <property type="project" value="UniProtKB-KW"/>
</dbReference>
<keyword evidence="15" id="KW-0255">Endonuclease</keyword>
<dbReference type="SUPFAM" id="SSF56672">
    <property type="entry name" value="DNA/RNA polymerases"/>
    <property type="match status" value="1"/>
</dbReference>
<evidence type="ECO:0000256" key="33">
    <source>
        <dbReference type="SAM" id="MobiDB-lite"/>
    </source>
</evidence>
<dbReference type="InterPro" id="IPR043502">
    <property type="entry name" value="DNA/RNA_pol_sf"/>
</dbReference>
<sequence>MSQFLHGSAAGYSLQEAFLAKQSIHLKEDYSNYTEWSADVLSFLRLKLKVRYEGGRFIYPQEQQLEDLNQQMDQDGTDAENNRARTRDTLESAKEELEWDCQRILMMTTHEKVQKTVRSKAKGETLTPDLVMEIIKEKFQKPNHNFLIKDMEELGMGGMTIAGTDWLDKVDELLRKYESTSPSQFLSIIHLMNLKRNNHALYEHLVTRDIDKLNFRELAKVVAEHPEEKVLGNHREGKQKVFMVTPGKQGGSKAVFGSGQKKKDKFKCHKCGEFGHFKKECPKYNGGGPIAYAVSDKAWTLIGNGKDGTLADSASTGHVWSSEKDLVDFVPVKDRFVTTLGGQRHQIKGYGTFRGRLENRTGSKSMDIELKDVMVCPDAYWNLVSVNKFIKDTGYDVVFQAGAMVLSVGDRLGMCFKVSEKKKGTELLEKHRQLGHLNFGQVKELVIQGKIGGVPNLGSQIDWCETCELGKAHRQSFGKQRKIEATKPLEIIHSDACGPMSTRGLKGERYFITVIDDYSRYTKVYTTFTLQNTHVFIEDFIEEMEKKFSDKGYKCSVLRTDGGKDYEKSNLQNYLSAKHITHEVTPAYTPQLNGVAERANRTLIESARCQLMESGLPTWFWPQAIQAACYIRNRVVTRSTGKIPYEKFFGKELTSYHVKCFGSDAYMFDRNGTAKKKFEQAAVFGIFVGYTWQPGCYQVFNPETKEIVEVYHVSIRDGIYNIADRFVRGEFGERGDRFAHYNVNVPPTLGDGVGKPYLVESELDGGGQGIESGGKVNGGGQVEKAAETVTLEEGKEMDQEKETETLGTSQVDQEKELATRKESAAIRQVDEGIGQNQGHQDELAGISAGQKLVERSEEGSQPRAEEHKDAVVTSQKAGTAGTEMDLQEAEGAGIETDAQEAQAAGTVTEEYGDEDSVAEGLEKGTESMDVDSVDLREQVEASLLQVEDQDRDSDVDMEEVIPQGVKRSGSAEGGPMKVYKTKSGRVSKPPRWQELVMMALAVDREKDPETIREALASADASEWKTATDAEMASLKENDTWELVPRPEGRKIVQPKWVFKTKRKLNGDIAKRKARLVAKGFTQKHGVDYDETFAPTIRPETVRILFALATQLKLEVHQMDVITAFLNGELEEEIYMRQPEGYVMEGPNGEELVCKLKKSLYGLKQAPLCWNKRLDKRLGELGLERNKYDPCLYSLKNKTGQRVYLGIYVDDLLVVGSDQELIKHIKDGLGESFKMKDLGEADEFLGMKITRTESGYALDQSDYLRNLLEEFGLLDCNRVSTPQVVGQNLDEGQGEVLEDPRMYRRGVAKLLYAVAFTRSELAESASRLARYFNQPREIHWKALKHTLRYVKKTLSYRLMFDRGSSVVRDTVILTGYSDANHGSENDRKSTSGYVFYIGGCPISWKSKRQGMVTISSTEAELVALSEAGREAMWLMRLLRDLGLSVQTTLFEDNQGAIYMANGSGNHQRSKHIDIRDKYIQQLVDAKLMDIKHCRTQDMVADLLTKALPKEQVRKLTERLKLRDSSVSGSAEIGGRMTGPIGH</sequence>
<keyword evidence="23" id="KW-0917">Virion maturation</keyword>
<evidence type="ECO:0000256" key="32">
    <source>
        <dbReference type="PROSITE-ProRule" id="PRU00047"/>
    </source>
</evidence>
<dbReference type="GO" id="GO:0008270">
    <property type="term" value="F:zinc ion binding"/>
    <property type="evidence" value="ECO:0007669"/>
    <property type="project" value="UniProtKB-KW"/>
</dbReference>
<protein>
    <submittedName>
        <fullName evidence="36">Uncharacterized protein</fullName>
    </submittedName>
</protein>
<dbReference type="VEuPathDB" id="FungiDB:TRICI_003700"/>
<evidence type="ECO:0000256" key="27">
    <source>
        <dbReference type="ARBA" id="ARBA00023268"/>
    </source>
</evidence>
<keyword evidence="9" id="KW-0808">Transferase</keyword>
<dbReference type="InterPro" id="IPR036397">
    <property type="entry name" value="RNaseH_sf"/>
</dbReference>
<keyword evidence="12" id="KW-0479">Metal-binding</keyword>
<comment type="catalytic activity">
    <reaction evidence="1">
        <text>Endonucleolytic cleavage to 5'-phosphomonoester.</text>
        <dbReference type="EC" id="3.1.26.4"/>
    </reaction>
</comment>
<keyword evidence="18" id="KW-0460">Magnesium</keyword>
<dbReference type="GO" id="GO:0015074">
    <property type="term" value="P:DNA integration"/>
    <property type="evidence" value="ECO:0007669"/>
    <property type="project" value="UniProtKB-KW"/>
</dbReference>
<comment type="caution">
    <text evidence="36">The sequence shown here is derived from an EMBL/GenBank/DDBJ whole genome shotgun (WGS) entry which is preliminary data.</text>
</comment>
<keyword evidence="27" id="KW-0511">Multifunctional enzyme</keyword>
<comment type="function">
    <text evidence="28">Reverse transcriptase/ribonuclease H (RT) is a multifunctional enzyme that catalyzes the conversion of the retro-elements RNA genome into dsDNA within the VLP. The enzyme displays a DNA polymerase activity that can copy either DNA or RNA templates, and a ribonuclease H (RNase H) activity that cleaves the RNA strand of RNA-DNA heteroduplexes during plus-strand synthesis and hydrolyzes RNA primers. The conversion leads to a linear dsDNA copy of the retrotransposon that includes long terminal repeats (LTRs) at both ends.</text>
</comment>
<evidence type="ECO:0000256" key="21">
    <source>
        <dbReference type="ARBA" id="ARBA00022918"/>
    </source>
</evidence>
<feature type="compositionally biased region" description="Gly residues" evidence="33">
    <location>
        <begin position="764"/>
        <end position="781"/>
    </location>
</feature>
<evidence type="ECO:0000256" key="31">
    <source>
        <dbReference type="ARBA" id="ARBA00049244"/>
    </source>
</evidence>
<proteinExistence type="predicted"/>
<evidence type="ECO:0000256" key="22">
    <source>
        <dbReference type="ARBA" id="ARBA00022932"/>
    </source>
</evidence>
<evidence type="ECO:0000256" key="18">
    <source>
        <dbReference type="ARBA" id="ARBA00022842"/>
    </source>
</evidence>
<dbReference type="CDD" id="cd09272">
    <property type="entry name" value="RNase_HI_RT_Ty1"/>
    <property type="match status" value="1"/>
</dbReference>
<evidence type="ECO:0000256" key="7">
    <source>
        <dbReference type="ARBA" id="ARBA00022612"/>
    </source>
</evidence>
<dbReference type="GO" id="GO:0004523">
    <property type="term" value="F:RNA-DNA hybrid ribonuclease activity"/>
    <property type="evidence" value="ECO:0007669"/>
    <property type="project" value="UniProtKB-EC"/>
</dbReference>
<dbReference type="PANTHER" id="PTHR42648:SF11">
    <property type="entry name" value="TRANSPOSON TY4-P GAG-POL POLYPROTEIN"/>
    <property type="match status" value="1"/>
</dbReference>